<dbReference type="SUPFAM" id="SSF53335">
    <property type="entry name" value="S-adenosyl-L-methionine-dependent methyltransferases"/>
    <property type="match status" value="1"/>
</dbReference>
<dbReference type="InterPro" id="IPR029063">
    <property type="entry name" value="SAM-dependent_MTases_sf"/>
</dbReference>
<dbReference type="InterPro" id="IPR050602">
    <property type="entry name" value="Malonyl-ACP_OMT"/>
</dbReference>
<dbReference type="PANTHER" id="PTHR13090">
    <property type="entry name" value="ARGININE-HYDROXYLASE NDUFAF5, MITOCHONDRIAL"/>
    <property type="match status" value="1"/>
</dbReference>
<dbReference type="InterPro" id="IPR013216">
    <property type="entry name" value="Methyltransf_11"/>
</dbReference>
<sequence length="333" mass="35287">MGPSHDSRLPNLTTMAAAFRRLSSTTGAGKRPFDRVLKLAQRARAVRAEGAAEYDYLRSEVAERLTERLEDISLEYDFPTALDLGSGAGHVRRALGGRGGVQRLIEVDSCEAALAASAARHAAEPPADFAVEQLCADEEAALPVEPGSVDLVLSNLSLHWTNDLPGAFAHARAALRPNGLFLGAMLGGETLAELRNSFVAADLERRGGVVNHCSPLTRVSDVGSLLQGAGFALPTVDVETITIGYEDPFVLMHHLDRMGEAGASAMRSHVPRDAMLAAAAAYQALYANAEGSIPATFEVIYWVGWAPHESQPRPLRRGSGQASLTGLGGGTLK</sequence>
<gene>
    <name evidence="5" type="ORF">KFE25_014292</name>
</gene>
<dbReference type="EMBL" id="JAGTXO010000035">
    <property type="protein sequence ID" value="KAG8460147.1"/>
    <property type="molecule type" value="Genomic_DNA"/>
</dbReference>
<dbReference type="Proteomes" id="UP000751190">
    <property type="component" value="Unassembled WGS sequence"/>
</dbReference>
<evidence type="ECO:0000256" key="3">
    <source>
        <dbReference type="SAM" id="MobiDB-lite"/>
    </source>
</evidence>
<protein>
    <recommendedName>
        <fullName evidence="4">Methyltransferase type 11 domain-containing protein</fullName>
    </recommendedName>
</protein>
<accession>A0A8J6C2U2</accession>
<reference evidence="5" key="1">
    <citation type="submission" date="2021-05" db="EMBL/GenBank/DDBJ databases">
        <title>The genome of the haptophyte Pavlova lutheri (Diacronema luteri, Pavlovales) - a model for lipid biosynthesis in eukaryotic algae.</title>
        <authorList>
            <person name="Hulatt C.J."/>
            <person name="Posewitz M.C."/>
        </authorList>
    </citation>
    <scope>NUCLEOTIDE SEQUENCE</scope>
    <source>
        <strain evidence="5">NIVA-4/92</strain>
    </source>
</reference>
<comment type="caution">
    <text evidence="5">The sequence shown here is derived from an EMBL/GenBank/DDBJ whole genome shotgun (WGS) entry which is preliminary data.</text>
</comment>
<dbReference type="PANTHER" id="PTHR13090:SF1">
    <property type="entry name" value="ARGININE-HYDROXYLASE NDUFAF5, MITOCHONDRIAL"/>
    <property type="match status" value="1"/>
</dbReference>
<evidence type="ECO:0000259" key="4">
    <source>
        <dbReference type="Pfam" id="PF08241"/>
    </source>
</evidence>
<keyword evidence="6" id="KW-1185">Reference proteome</keyword>
<dbReference type="OMA" id="ITRPMDN"/>
<dbReference type="Gene3D" id="3.40.50.150">
    <property type="entry name" value="Vaccinia Virus protein VP39"/>
    <property type="match status" value="1"/>
</dbReference>
<evidence type="ECO:0000313" key="5">
    <source>
        <dbReference type="EMBL" id="KAG8460147.1"/>
    </source>
</evidence>
<dbReference type="AlphaFoldDB" id="A0A8J6C2U2"/>
<dbReference type="GO" id="GO:0032981">
    <property type="term" value="P:mitochondrial respiratory chain complex I assembly"/>
    <property type="evidence" value="ECO:0007669"/>
    <property type="project" value="TreeGrafter"/>
</dbReference>
<keyword evidence="2" id="KW-0808">Transferase</keyword>
<keyword evidence="1" id="KW-0489">Methyltransferase</keyword>
<dbReference type="GO" id="GO:0032259">
    <property type="term" value="P:methylation"/>
    <property type="evidence" value="ECO:0007669"/>
    <property type="project" value="UniProtKB-KW"/>
</dbReference>
<feature type="region of interest" description="Disordered" evidence="3">
    <location>
        <begin position="310"/>
        <end position="333"/>
    </location>
</feature>
<dbReference type="CDD" id="cd02440">
    <property type="entry name" value="AdoMet_MTases"/>
    <property type="match status" value="1"/>
</dbReference>
<evidence type="ECO:0000256" key="2">
    <source>
        <dbReference type="ARBA" id="ARBA00022679"/>
    </source>
</evidence>
<evidence type="ECO:0000256" key="1">
    <source>
        <dbReference type="ARBA" id="ARBA00022603"/>
    </source>
</evidence>
<organism evidence="5 6">
    <name type="scientific">Diacronema lutheri</name>
    <name type="common">Unicellular marine alga</name>
    <name type="synonym">Monochrysis lutheri</name>
    <dbReference type="NCBI Taxonomy" id="2081491"/>
    <lineage>
        <taxon>Eukaryota</taxon>
        <taxon>Haptista</taxon>
        <taxon>Haptophyta</taxon>
        <taxon>Pavlovophyceae</taxon>
        <taxon>Pavlovales</taxon>
        <taxon>Pavlovaceae</taxon>
        <taxon>Diacronema</taxon>
    </lineage>
</organism>
<dbReference type="OrthoDB" id="16816at2759"/>
<evidence type="ECO:0000313" key="6">
    <source>
        <dbReference type="Proteomes" id="UP000751190"/>
    </source>
</evidence>
<feature type="domain" description="Methyltransferase type 11" evidence="4">
    <location>
        <begin position="82"/>
        <end position="182"/>
    </location>
</feature>
<name>A0A8J6C2U2_DIALT</name>
<dbReference type="GO" id="GO:0008757">
    <property type="term" value="F:S-adenosylmethionine-dependent methyltransferase activity"/>
    <property type="evidence" value="ECO:0007669"/>
    <property type="project" value="InterPro"/>
</dbReference>
<proteinExistence type="predicted"/>
<dbReference type="Pfam" id="PF08241">
    <property type="entry name" value="Methyltransf_11"/>
    <property type="match status" value="1"/>
</dbReference>
<dbReference type="GO" id="GO:0005739">
    <property type="term" value="C:mitochondrion"/>
    <property type="evidence" value="ECO:0007669"/>
    <property type="project" value="TreeGrafter"/>
</dbReference>